<evidence type="ECO:0000313" key="2">
    <source>
        <dbReference type="WBParaSite" id="PS1159_v2.g19814.t1"/>
    </source>
</evidence>
<accession>A0AC35FQZ6</accession>
<dbReference type="Proteomes" id="UP000887580">
    <property type="component" value="Unplaced"/>
</dbReference>
<reference evidence="2" key="1">
    <citation type="submission" date="2022-11" db="UniProtKB">
        <authorList>
            <consortium name="WormBaseParasite"/>
        </authorList>
    </citation>
    <scope>IDENTIFICATION</scope>
</reference>
<dbReference type="WBParaSite" id="PS1159_v2.g19814.t1">
    <property type="protein sequence ID" value="PS1159_v2.g19814.t1"/>
    <property type="gene ID" value="PS1159_v2.g19814"/>
</dbReference>
<sequence>MVYLGDISYALYLIHWPLITYMKYSTIDGKLNVFDGILAGLSSTMFAVFLHETIEKPLIKHVNSVMKLICLFIIAYSLTFCYIPSHSATKEITFSPITQKFISDVNNFSNPMELPSQWTQQNDIEFAHYIKK</sequence>
<evidence type="ECO:0000313" key="1">
    <source>
        <dbReference type="Proteomes" id="UP000887580"/>
    </source>
</evidence>
<organism evidence="1 2">
    <name type="scientific">Panagrolaimus sp. PS1159</name>
    <dbReference type="NCBI Taxonomy" id="55785"/>
    <lineage>
        <taxon>Eukaryota</taxon>
        <taxon>Metazoa</taxon>
        <taxon>Ecdysozoa</taxon>
        <taxon>Nematoda</taxon>
        <taxon>Chromadorea</taxon>
        <taxon>Rhabditida</taxon>
        <taxon>Tylenchina</taxon>
        <taxon>Panagrolaimomorpha</taxon>
        <taxon>Panagrolaimoidea</taxon>
        <taxon>Panagrolaimidae</taxon>
        <taxon>Panagrolaimus</taxon>
    </lineage>
</organism>
<proteinExistence type="predicted"/>
<protein>
    <submittedName>
        <fullName evidence="2">Acyltransferase 3 domain-containing protein</fullName>
    </submittedName>
</protein>
<name>A0AC35FQZ6_9BILA</name>